<feature type="transmembrane region" description="Helical" evidence="2">
    <location>
        <begin position="23"/>
        <end position="56"/>
    </location>
</feature>
<accession>A0A1D3K916</accession>
<dbReference type="InterPro" id="IPR027417">
    <property type="entry name" value="P-loop_NTPase"/>
</dbReference>
<sequence length="600" mass="66631">MAIRSARLEAQERAKLKTQQARNVALSLPLVGAAIPFVPLPLSIAIAVGCAVWTLYLDRKDKEAVTPLVWDRSYTQTDIPDCDFQRSTFLGKTMPWVEWKERVDAVSNAKGVASADDVRQSLIEAYPGMIPFMLSDDIMTRHMALLAATGTGKTELILAIAQQQIKKGAGFLLVEAKADSDLSGAIYAMMEAAGRLDQFKLITFEFPEISHTYNPFFSGGVRATLSTAMKMQAASSEEFWTDVNRYSLSAAILCMKLQPGEPAFHIKDMIAVLSDFDLLLRYVKSIRESDSDAHKDGKEFLLSYLRYWRNEDKAEWDRSKYKNMLQGAISKLSAFAHSEYSRIVNTYSPDVDLKDAILNGEVVVLSMSALADKDGVELMGKLFISDLARAIGEIQLLKLKPLMICPAIFDEYGSFAEEGQITLFQLARSANVPIIIAFQGVGFLQQKSAPFVEMVLGNCWTHIYCDIRDAETRAFACKLAGTTLRKFEQETSATSSGASHSTEQSGLISNENTGASSSVGAKATREDLLQPDDFQTLDQGDGIIIAKSGTYRVRMPMVRSSFPNVHFRDMKLTRRHTRGRAGINAWKDFTDYNRKLLADI</sequence>
<dbReference type="InterPro" id="IPR051162">
    <property type="entry name" value="T4SS_component"/>
</dbReference>
<reference evidence="5" key="1">
    <citation type="submission" date="2016-07" db="EMBL/GenBank/DDBJ databases">
        <authorList>
            <person name="Florea S."/>
            <person name="Webb J.S."/>
            <person name="Jaromczyk J."/>
            <person name="Schardl C.L."/>
        </authorList>
    </citation>
    <scope>NUCLEOTIDE SEQUENCE [LARGE SCALE GENOMIC DNA]</scope>
    <source>
        <strain evidence="5">1YdBTEX2</strain>
    </source>
</reference>
<protein>
    <submittedName>
        <fullName evidence="4">Conjugal transfer protein TraG</fullName>
    </submittedName>
</protein>
<dbReference type="SUPFAM" id="SSF52540">
    <property type="entry name" value="P-loop containing nucleoside triphosphate hydrolases"/>
    <property type="match status" value="1"/>
</dbReference>
<dbReference type="Pfam" id="PF12696">
    <property type="entry name" value="TraG-D_C"/>
    <property type="match status" value="1"/>
</dbReference>
<keyword evidence="2" id="KW-0472">Membrane</keyword>
<dbReference type="InterPro" id="IPR032689">
    <property type="entry name" value="TraG-D_C"/>
</dbReference>
<dbReference type="Gene3D" id="3.40.50.300">
    <property type="entry name" value="P-loop containing nucleotide triphosphate hydrolases"/>
    <property type="match status" value="2"/>
</dbReference>
<feature type="domain" description="TraD/TraG TraM recognition site" evidence="3">
    <location>
        <begin position="408"/>
        <end position="538"/>
    </location>
</feature>
<organism evidence="4 5">
    <name type="scientific">Pseudomonas veronii 1YdBTEX2</name>
    <dbReference type="NCBI Taxonomy" id="1295141"/>
    <lineage>
        <taxon>Bacteria</taxon>
        <taxon>Pseudomonadati</taxon>
        <taxon>Pseudomonadota</taxon>
        <taxon>Gammaproteobacteria</taxon>
        <taxon>Pseudomonadales</taxon>
        <taxon>Pseudomonadaceae</taxon>
        <taxon>Pseudomonas</taxon>
    </lineage>
</organism>
<evidence type="ECO:0000256" key="1">
    <source>
        <dbReference type="SAM" id="MobiDB-lite"/>
    </source>
</evidence>
<gene>
    <name evidence="4" type="primary">traG</name>
    <name evidence="4" type="ORF">PVE_R2G0655</name>
</gene>
<evidence type="ECO:0000313" key="5">
    <source>
        <dbReference type="Proteomes" id="UP000245431"/>
    </source>
</evidence>
<feature type="compositionally biased region" description="Low complexity" evidence="1">
    <location>
        <begin position="491"/>
        <end position="502"/>
    </location>
</feature>
<dbReference type="Proteomes" id="UP000245431">
    <property type="component" value="Chromosome PVE_r2"/>
</dbReference>
<evidence type="ECO:0000259" key="3">
    <source>
        <dbReference type="Pfam" id="PF12696"/>
    </source>
</evidence>
<keyword evidence="2" id="KW-1133">Transmembrane helix</keyword>
<evidence type="ECO:0000313" key="4">
    <source>
        <dbReference type="EMBL" id="SBW84681.1"/>
    </source>
</evidence>
<dbReference type="PANTHER" id="PTHR30121">
    <property type="entry name" value="UNCHARACTERIZED PROTEIN YJGR-RELATED"/>
    <property type="match status" value="1"/>
</dbReference>
<dbReference type="EMBL" id="LT599584">
    <property type="protein sequence ID" value="SBW84681.1"/>
    <property type="molecule type" value="Genomic_DNA"/>
</dbReference>
<dbReference type="AlphaFoldDB" id="A0A1D3K916"/>
<name>A0A1D3K916_PSEVE</name>
<evidence type="ECO:0000256" key="2">
    <source>
        <dbReference type="SAM" id="Phobius"/>
    </source>
</evidence>
<proteinExistence type="predicted"/>
<feature type="compositionally biased region" description="Polar residues" evidence="1">
    <location>
        <begin position="503"/>
        <end position="519"/>
    </location>
</feature>
<dbReference type="PANTHER" id="PTHR30121:SF6">
    <property type="entry name" value="SLR6007 PROTEIN"/>
    <property type="match status" value="1"/>
</dbReference>
<keyword evidence="2" id="KW-0812">Transmembrane</keyword>
<feature type="region of interest" description="Disordered" evidence="1">
    <location>
        <begin position="490"/>
        <end position="522"/>
    </location>
</feature>